<dbReference type="RefSeq" id="WP_007461464.1">
    <property type="nucleotide sequence ID" value="NZ_AMZO01000001.1"/>
</dbReference>
<protein>
    <submittedName>
        <fullName evidence="2">Beta-1,4-galactosyltransferase</fullName>
    </submittedName>
</protein>
<dbReference type="InterPro" id="IPR002654">
    <property type="entry name" value="Glyco_trans_25"/>
</dbReference>
<dbReference type="AlphaFoldDB" id="L8JGG0"/>
<dbReference type="Pfam" id="PF01755">
    <property type="entry name" value="Glyco_transf_25"/>
    <property type="match status" value="1"/>
</dbReference>
<dbReference type="Proteomes" id="UP000011134">
    <property type="component" value="Unassembled WGS sequence"/>
</dbReference>
<name>L8JGG0_9GAMM</name>
<dbReference type="EMBL" id="AMZO01000001">
    <property type="protein sequence ID" value="ELR67905.1"/>
    <property type="molecule type" value="Genomic_DNA"/>
</dbReference>
<keyword evidence="3" id="KW-1185">Reference proteome</keyword>
<reference evidence="2 3" key="1">
    <citation type="submission" date="2012-12" db="EMBL/GenBank/DDBJ databases">
        <title>Genome Assembly of Photobacterium sp. AK15.</title>
        <authorList>
            <person name="Khatri I."/>
            <person name="Vaidya B."/>
            <person name="Srinivas T.N.R."/>
            <person name="Subramanian S."/>
            <person name="Pinnaka A."/>
        </authorList>
    </citation>
    <scope>NUCLEOTIDE SEQUENCE [LARGE SCALE GENOMIC DNA]</scope>
    <source>
        <strain evidence="2 3">AK15</strain>
    </source>
</reference>
<keyword evidence="2" id="KW-0808">Transferase</keyword>
<gene>
    <name evidence="2" type="ORF">C942_00213</name>
</gene>
<dbReference type="PATRIC" id="fig|1056511.3.peg.217"/>
<proteinExistence type="predicted"/>
<evidence type="ECO:0000313" key="3">
    <source>
        <dbReference type="Proteomes" id="UP000011134"/>
    </source>
</evidence>
<evidence type="ECO:0000259" key="1">
    <source>
        <dbReference type="Pfam" id="PF01755"/>
    </source>
</evidence>
<feature type="domain" description="Glycosyl transferase family 25" evidence="1">
    <location>
        <begin position="2"/>
        <end position="176"/>
    </location>
</feature>
<organism evidence="2 3">
    <name type="scientific">Photobacterium marinum</name>
    <dbReference type="NCBI Taxonomy" id="1056511"/>
    <lineage>
        <taxon>Bacteria</taxon>
        <taxon>Pseudomonadati</taxon>
        <taxon>Pseudomonadota</taxon>
        <taxon>Gammaproteobacteria</taxon>
        <taxon>Vibrionales</taxon>
        <taxon>Vibrionaceae</taxon>
        <taxon>Photobacterium</taxon>
    </lineage>
</organism>
<dbReference type="GO" id="GO:0016757">
    <property type="term" value="F:glycosyltransferase activity"/>
    <property type="evidence" value="ECO:0007669"/>
    <property type="project" value="UniProtKB-KW"/>
</dbReference>
<sequence>MKIFVVNLPSSVDRRECVEKSLSQLGVSFEIFEAVNGREGLGKDLEHYPNDNHRIWFRSRPLSPGERGCYASHFLLWRKCVELNEPIVVLEDDILPTTFFLDTLQKLPSLHSKGYEYIKLEPNANTHTPLESGDGFQLFFLHDNCTATRGYSLSPSGAKKLLDNSHEWLCSVDNFIGEAYRNKLVSTALLPNAIKGVEETEEFETTIQFGQKQKVSLIRKVTRELYRFYRFIRMTIWNNFTHKKYLP</sequence>
<comment type="caution">
    <text evidence="2">The sequence shown here is derived from an EMBL/GenBank/DDBJ whole genome shotgun (WGS) entry which is preliminary data.</text>
</comment>
<dbReference type="OrthoDB" id="9816113at2"/>
<keyword evidence="2" id="KW-0328">Glycosyltransferase</keyword>
<dbReference type="CDD" id="cd06532">
    <property type="entry name" value="Glyco_transf_25"/>
    <property type="match status" value="1"/>
</dbReference>
<evidence type="ECO:0000313" key="2">
    <source>
        <dbReference type="EMBL" id="ELR67905.1"/>
    </source>
</evidence>
<accession>L8JGG0</accession>